<name>A0A2I8VLV9_9EURY</name>
<proteinExistence type="predicted"/>
<accession>A0A2I8VLV9</accession>
<reference evidence="1 2" key="1">
    <citation type="submission" date="2018-01" db="EMBL/GenBank/DDBJ databases">
        <title>Complete genome sequence of Salinigranum rubrum GX10T, an extremely halophilic archaeon isolated from a marine solar saltern.</title>
        <authorList>
            <person name="Han S."/>
        </authorList>
    </citation>
    <scope>NUCLEOTIDE SEQUENCE [LARGE SCALE GENOMIC DNA]</scope>
    <source>
        <strain evidence="1 2">GX10</strain>
    </source>
</reference>
<dbReference type="GeneID" id="35592576"/>
<protein>
    <submittedName>
        <fullName evidence="1">Uncharacterized protein</fullName>
    </submittedName>
</protein>
<sequence>MTAQNVPGDEWVELVPSNFEDDYSVVVEDAPIYLYPGDKPNRPVAGLPLRADAIQSGQVDRGVALWGRSQTDVDASVRVVPNIRIDGSNERAVTVSTSVQTDTYDRGDDFDTASDGYPVDLSPDETIQHLLLSIVEGEIDVELTTTDGDVVTIPVDGKASIDSYSVESVSISDPGSAPRIAGGWAGE</sequence>
<dbReference type="Proteomes" id="UP000236584">
    <property type="component" value="Chromosome"/>
</dbReference>
<dbReference type="AlphaFoldDB" id="A0A2I8VLV9"/>
<dbReference type="EMBL" id="CP026309">
    <property type="protein sequence ID" value="AUV82069.1"/>
    <property type="molecule type" value="Genomic_DNA"/>
</dbReference>
<organism evidence="1 2">
    <name type="scientific">Salinigranum rubrum</name>
    <dbReference type="NCBI Taxonomy" id="755307"/>
    <lineage>
        <taxon>Archaea</taxon>
        <taxon>Methanobacteriati</taxon>
        <taxon>Methanobacteriota</taxon>
        <taxon>Stenosarchaea group</taxon>
        <taxon>Halobacteria</taxon>
        <taxon>Halobacteriales</taxon>
        <taxon>Haloferacaceae</taxon>
        <taxon>Salinigranum</taxon>
    </lineage>
</organism>
<evidence type="ECO:0000313" key="1">
    <source>
        <dbReference type="EMBL" id="AUV82069.1"/>
    </source>
</evidence>
<dbReference type="KEGG" id="srub:C2R22_10755"/>
<evidence type="ECO:0000313" key="2">
    <source>
        <dbReference type="Proteomes" id="UP000236584"/>
    </source>
</evidence>
<keyword evidence="2" id="KW-1185">Reference proteome</keyword>
<dbReference type="RefSeq" id="WP_103425758.1">
    <property type="nucleotide sequence ID" value="NZ_CP026309.1"/>
</dbReference>
<gene>
    <name evidence="1" type="ORF">C2R22_10755</name>
</gene>